<dbReference type="Proteomes" id="UP000278542">
    <property type="component" value="Unassembled WGS sequence"/>
</dbReference>
<proteinExistence type="predicted"/>
<reference evidence="1 2" key="1">
    <citation type="submission" date="2018-10" db="EMBL/GenBank/DDBJ databases">
        <title>Genomic Encyclopedia of Type Strains, Phase IV (KMG-IV): sequencing the most valuable type-strain genomes for metagenomic binning, comparative biology and taxonomic classification.</title>
        <authorList>
            <person name="Goeker M."/>
        </authorList>
    </citation>
    <scope>NUCLEOTIDE SEQUENCE [LARGE SCALE GENOMIC DNA]</scope>
    <source>
        <strain evidence="1 2">DSM 22228</strain>
    </source>
</reference>
<dbReference type="EMBL" id="RBWY01000001">
    <property type="protein sequence ID" value="RKS87764.1"/>
    <property type="molecule type" value="Genomic_DNA"/>
</dbReference>
<evidence type="ECO:0000313" key="2">
    <source>
        <dbReference type="Proteomes" id="UP000278542"/>
    </source>
</evidence>
<name>A0A495RKC6_9GAMM</name>
<accession>A0A495RKC6</accession>
<comment type="caution">
    <text evidence="1">The sequence shown here is derived from an EMBL/GenBank/DDBJ whole genome shotgun (WGS) entry which is preliminary data.</text>
</comment>
<protein>
    <submittedName>
        <fullName evidence="1">Uncharacterized protein</fullName>
    </submittedName>
</protein>
<dbReference type="AlphaFoldDB" id="A0A495RKC6"/>
<keyword evidence="2" id="KW-1185">Reference proteome</keyword>
<sequence>MRTPHKNLIKLIKTKKDKKNHLQAMYSVK</sequence>
<organism evidence="1 2">
    <name type="scientific">Orbus hercynius</name>
    <dbReference type="NCBI Taxonomy" id="593135"/>
    <lineage>
        <taxon>Bacteria</taxon>
        <taxon>Pseudomonadati</taxon>
        <taxon>Pseudomonadota</taxon>
        <taxon>Gammaproteobacteria</taxon>
        <taxon>Orbales</taxon>
        <taxon>Orbaceae</taxon>
        <taxon>Orbus</taxon>
    </lineage>
</organism>
<evidence type="ECO:0000313" key="1">
    <source>
        <dbReference type="EMBL" id="RKS87764.1"/>
    </source>
</evidence>
<gene>
    <name evidence="1" type="ORF">DES39_1007</name>
</gene>